<dbReference type="InterPro" id="IPR041489">
    <property type="entry name" value="PDZ_6"/>
</dbReference>
<protein>
    <submittedName>
        <fullName evidence="6">Outer membrane stress sensor protease DegS</fullName>
    </submittedName>
</protein>
<dbReference type="GO" id="GO:0004252">
    <property type="term" value="F:serine-type endopeptidase activity"/>
    <property type="evidence" value="ECO:0007669"/>
    <property type="project" value="InterPro"/>
</dbReference>
<evidence type="ECO:0000256" key="2">
    <source>
        <dbReference type="ARBA" id="ARBA00022670"/>
    </source>
</evidence>
<organism evidence="6">
    <name type="scientific">hydrothermal vent metagenome</name>
    <dbReference type="NCBI Taxonomy" id="652676"/>
    <lineage>
        <taxon>unclassified sequences</taxon>
        <taxon>metagenomes</taxon>
        <taxon>ecological metagenomes</taxon>
    </lineage>
</organism>
<dbReference type="PRINTS" id="PR00834">
    <property type="entry name" value="PROTEASES2C"/>
</dbReference>
<dbReference type="Pfam" id="PF17820">
    <property type="entry name" value="PDZ_6"/>
    <property type="match status" value="1"/>
</dbReference>
<dbReference type="GO" id="GO:0006508">
    <property type="term" value="P:proteolysis"/>
    <property type="evidence" value="ECO:0007669"/>
    <property type="project" value="UniProtKB-KW"/>
</dbReference>
<dbReference type="SUPFAM" id="SSF50494">
    <property type="entry name" value="Trypsin-like serine proteases"/>
    <property type="match status" value="1"/>
</dbReference>
<evidence type="ECO:0000256" key="1">
    <source>
        <dbReference type="ARBA" id="ARBA00010541"/>
    </source>
</evidence>
<dbReference type="AlphaFoldDB" id="A0A3B1ALB4"/>
<dbReference type="InterPro" id="IPR036034">
    <property type="entry name" value="PDZ_sf"/>
</dbReference>
<dbReference type="PANTHER" id="PTHR22939">
    <property type="entry name" value="SERINE PROTEASE FAMILY S1C HTRA-RELATED"/>
    <property type="match status" value="1"/>
</dbReference>
<dbReference type="Gene3D" id="2.40.10.120">
    <property type="match status" value="1"/>
</dbReference>
<gene>
    <name evidence="6" type="ORF">MNBD_GAMMA26-461</name>
</gene>
<evidence type="ECO:0000256" key="3">
    <source>
        <dbReference type="ARBA" id="ARBA00022801"/>
    </source>
</evidence>
<evidence type="ECO:0000259" key="5">
    <source>
        <dbReference type="PROSITE" id="PS50106"/>
    </source>
</evidence>
<feature type="domain" description="PDZ" evidence="5">
    <location>
        <begin position="310"/>
        <end position="345"/>
    </location>
</feature>
<evidence type="ECO:0000313" key="6">
    <source>
        <dbReference type="EMBL" id="VAX06706.1"/>
    </source>
</evidence>
<dbReference type="Gene3D" id="2.30.42.10">
    <property type="match status" value="1"/>
</dbReference>
<dbReference type="CDD" id="cd10839">
    <property type="entry name" value="cpPDZ1_DegP-like"/>
    <property type="match status" value="1"/>
</dbReference>
<keyword evidence="4" id="KW-0720">Serine protease</keyword>
<dbReference type="EMBL" id="UOFX01000016">
    <property type="protein sequence ID" value="VAX06706.1"/>
    <property type="molecule type" value="Genomic_DNA"/>
</dbReference>
<dbReference type="InterPro" id="IPR001940">
    <property type="entry name" value="Peptidase_S1C"/>
</dbReference>
<dbReference type="SMART" id="SM00228">
    <property type="entry name" value="PDZ"/>
    <property type="match status" value="1"/>
</dbReference>
<evidence type="ECO:0000256" key="4">
    <source>
        <dbReference type="ARBA" id="ARBA00022825"/>
    </source>
</evidence>
<sequence length="391" mass="41348">MKLRKILSFTLTSVTAGLAAAFVVLVLQPDLLTNGKPHQPSAQPETLQPIIAPPPISRGTSGPVSYADAVNRASPSVVNIFTTKIITEQRNYQFSDPAFQSFFKDQPAAKPRQHRETSLGSGVILDSRGYILTNNHVVEGADEIQLVLHDGRNIPAVVIGTDPDTDLAVLFAHTENLPAISLGHSEQLQVGDVVLAIGNPFGVGQTVTMGIISATGRNRLGINTFEDFIQTDAAINPGNSGGALVNAHGDLVGINTVIFSKTGGSQGIGFAIPVSLAQGIMQQLLMHGRVVRGWLGILAQDITPELAESFGLSEVKGVLVSGVLEQGPADQAGIEPGDVIVEINGIVPSGARDILNTIAMQPPGSVVTINGWRGQQQLKLKTMIIERPTRR</sequence>
<dbReference type="PANTHER" id="PTHR22939:SF129">
    <property type="entry name" value="SERINE PROTEASE HTRA2, MITOCHONDRIAL"/>
    <property type="match status" value="1"/>
</dbReference>
<dbReference type="InterPro" id="IPR001478">
    <property type="entry name" value="PDZ"/>
</dbReference>
<dbReference type="PROSITE" id="PS50106">
    <property type="entry name" value="PDZ"/>
    <property type="match status" value="1"/>
</dbReference>
<proteinExistence type="inferred from homology"/>
<keyword evidence="2 6" id="KW-0645">Protease</keyword>
<keyword evidence="3" id="KW-0378">Hydrolase</keyword>
<dbReference type="Pfam" id="PF13365">
    <property type="entry name" value="Trypsin_2"/>
    <property type="match status" value="1"/>
</dbReference>
<comment type="similarity">
    <text evidence="1">Belongs to the peptidase S1C family.</text>
</comment>
<accession>A0A3B1ALB4</accession>
<dbReference type="FunFam" id="2.40.10.10:FF:000001">
    <property type="entry name" value="Periplasmic serine protease DegS"/>
    <property type="match status" value="1"/>
</dbReference>
<dbReference type="InterPro" id="IPR009003">
    <property type="entry name" value="Peptidase_S1_PA"/>
</dbReference>
<dbReference type="SUPFAM" id="SSF50156">
    <property type="entry name" value="PDZ domain-like"/>
    <property type="match status" value="1"/>
</dbReference>
<name>A0A3B1ALB4_9ZZZZ</name>
<reference evidence="6" key="1">
    <citation type="submission" date="2018-06" db="EMBL/GenBank/DDBJ databases">
        <authorList>
            <person name="Zhirakovskaya E."/>
        </authorList>
    </citation>
    <scope>NUCLEOTIDE SEQUENCE</scope>
</reference>